<dbReference type="Gene3D" id="2.30.180.10">
    <property type="entry name" value="FAS1 domain"/>
    <property type="match status" value="2"/>
</dbReference>
<evidence type="ECO:0000259" key="2">
    <source>
        <dbReference type="PROSITE" id="PS50213"/>
    </source>
</evidence>
<evidence type="ECO:0000256" key="1">
    <source>
        <dbReference type="SAM" id="SignalP"/>
    </source>
</evidence>
<feature type="domain" description="FAS1" evidence="2">
    <location>
        <begin position="572"/>
        <end position="739"/>
    </location>
</feature>
<dbReference type="EMBL" id="JACYTQ010000004">
    <property type="protein sequence ID" value="MBD8489775.1"/>
    <property type="molecule type" value="Genomic_DNA"/>
</dbReference>
<dbReference type="PANTHER" id="PTHR10900:SF77">
    <property type="entry name" value="FI19380P1"/>
    <property type="match status" value="1"/>
</dbReference>
<organism evidence="3 4">
    <name type="scientific">Echinicola arenosa</name>
    <dbReference type="NCBI Taxonomy" id="2774144"/>
    <lineage>
        <taxon>Bacteria</taxon>
        <taxon>Pseudomonadati</taxon>
        <taxon>Bacteroidota</taxon>
        <taxon>Cytophagia</taxon>
        <taxon>Cytophagales</taxon>
        <taxon>Cyclobacteriaceae</taxon>
        <taxon>Echinicola</taxon>
    </lineage>
</organism>
<name>A0ABR9AM53_9BACT</name>
<comment type="caution">
    <text evidence="3">The sequence shown here is derived from an EMBL/GenBank/DDBJ whole genome shotgun (WGS) entry which is preliminary data.</text>
</comment>
<keyword evidence="1" id="KW-0732">Signal</keyword>
<keyword evidence="4" id="KW-1185">Reference proteome</keyword>
<dbReference type="PROSITE" id="PS50213">
    <property type="entry name" value="FAS1"/>
    <property type="match status" value="2"/>
</dbReference>
<dbReference type="InterPro" id="IPR000782">
    <property type="entry name" value="FAS1_domain"/>
</dbReference>
<dbReference type="RefSeq" id="WP_192010659.1">
    <property type="nucleotide sequence ID" value="NZ_JACYTQ010000004.1"/>
</dbReference>
<sequence>MNNFTKLLLACFCLSGVFLVGCQEEFDEYYARPEGLEGPIYQVLSDSVRFRGNFDHYLALVEKAGYKQTLSSAGYWTAFAPNDEAFELYFQQNNINGVEDISDEKARDIVSYSLVYNAYNLSDLSYYQTGPQRDTLSASFRRKTAYYKGVFQEMVEGEAFDVVAANRNGIGTYNLDDNNNKYLPYFLQHYLDRLDLTADDIEGFYDRPFSGAQVAGANIVQSNVIAENGYVHVVDRVIEPMQNIADYLSDNPKYSLFKSIVEMEFRNRQNNTAVSYDANSYPELTERFAPVYDLSGPVYVKAYTGSYAFAPNNENFLSGGNDAQSDSWTLFAPENEPLQQFLDEVLLEYYGELANVPDPILFDFVNMHMWQSTMWPSRFELYTNLLNEEVRFDPNADITDQKVLSNGLFYGTSKVQEGNFFFTVYSRPYLDPQYSIMRTLLDSYRFTISDPGQSFALLMMSNQQLNDAGFEYDPGARNQWTYNGEANQAYERLIRMVELSIIKLSNPEELNDISGSGILETYGGEYIRYENGEFVASGNVDSGEPVGVNQDETYTANNGVDFYTDGLLTYTEKVLSEKILETPQFSKFAEYLSNSSIYDPNTLQIEGVSPGQFFTVLIPSNDAMDAAIADGKIPADPYTSDSEEMYSIATFLKYHFVPREIIVPDGKKIVSEDGEDYSTLFATVEGEIKKVIIDNSANGFQPPYTMTVTDEKGNVANVNIPNSNILGSYAVLHEIDRVLETN</sequence>
<reference evidence="3 4" key="1">
    <citation type="submission" date="2020-09" db="EMBL/GenBank/DDBJ databases">
        <title>Echinicola sp. CAU 1574 isolated from sand of Sido Beach.</title>
        <authorList>
            <person name="Kim W."/>
        </authorList>
    </citation>
    <scope>NUCLEOTIDE SEQUENCE [LARGE SCALE GENOMIC DNA]</scope>
    <source>
        <strain evidence="3 4">CAU 1574</strain>
    </source>
</reference>
<dbReference type="SUPFAM" id="SSF82153">
    <property type="entry name" value="FAS1 domain"/>
    <property type="match status" value="2"/>
</dbReference>
<dbReference type="InterPro" id="IPR036378">
    <property type="entry name" value="FAS1_dom_sf"/>
</dbReference>
<proteinExistence type="predicted"/>
<evidence type="ECO:0000313" key="4">
    <source>
        <dbReference type="Proteomes" id="UP000647133"/>
    </source>
</evidence>
<feature type="domain" description="FAS1" evidence="2">
    <location>
        <begin position="41"/>
        <end position="238"/>
    </location>
</feature>
<dbReference type="Pfam" id="PF02469">
    <property type="entry name" value="Fasciclin"/>
    <property type="match status" value="2"/>
</dbReference>
<gene>
    <name evidence="3" type="ORF">IFO69_13540</name>
</gene>
<dbReference type="PANTHER" id="PTHR10900">
    <property type="entry name" value="PERIOSTIN-RELATED"/>
    <property type="match status" value="1"/>
</dbReference>
<dbReference type="SMART" id="SM00554">
    <property type="entry name" value="FAS1"/>
    <property type="match status" value="2"/>
</dbReference>
<evidence type="ECO:0000313" key="3">
    <source>
        <dbReference type="EMBL" id="MBD8489775.1"/>
    </source>
</evidence>
<dbReference type="InterPro" id="IPR050904">
    <property type="entry name" value="Adhesion/Biosynth-related"/>
</dbReference>
<feature type="chain" id="PRO_5046462470" evidence="1">
    <location>
        <begin position="23"/>
        <end position="742"/>
    </location>
</feature>
<accession>A0ABR9AM53</accession>
<feature type="signal peptide" evidence="1">
    <location>
        <begin position="1"/>
        <end position="22"/>
    </location>
</feature>
<protein>
    <submittedName>
        <fullName evidence="3">Fasciclin domain-containing protein</fullName>
    </submittedName>
</protein>
<dbReference type="PROSITE" id="PS51257">
    <property type="entry name" value="PROKAR_LIPOPROTEIN"/>
    <property type="match status" value="1"/>
</dbReference>
<dbReference type="Proteomes" id="UP000647133">
    <property type="component" value="Unassembled WGS sequence"/>
</dbReference>